<dbReference type="SUPFAM" id="SSF53383">
    <property type="entry name" value="PLP-dependent transferases"/>
    <property type="match status" value="1"/>
</dbReference>
<dbReference type="OrthoDB" id="9808770at2"/>
<dbReference type="InterPro" id="IPR004839">
    <property type="entry name" value="Aminotransferase_I/II_large"/>
</dbReference>
<evidence type="ECO:0000256" key="1">
    <source>
        <dbReference type="ARBA" id="ARBA00005384"/>
    </source>
</evidence>
<dbReference type="InterPro" id="IPR000524">
    <property type="entry name" value="Tscrpt_reg_HTH_GntR"/>
</dbReference>
<dbReference type="InterPro" id="IPR051446">
    <property type="entry name" value="HTH_trans_reg/aminotransferase"/>
</dbReference>
<dbReference type="CDD" id="cd07377">
    <property type="entry name" value="WHTH_GntR"/>
    <property type="match status" value="1"/>
</dbReference>
<dbReference type="Pfam" id="PF00155">
    <property type="entry name" value="Aminotran_1_2"/>
    <property type="match status" value="1"/>
</dbReference>
<proteinExistence type="inferred from homology"/>
<dbReference type="InterPro" id="IPR015421">
    <property type="entry name" value="PyrdxlP-dep_Trfase_major"/>
</dbReference>
<evidence type="ECO:0000256" key="2">
    <source>
        <dbReference type="ARBA" id="ARBA00022898"/>
    </source>
</evidence>
<dbReference type="SMART" id="SM00345">
    <property type="entry name" value="HTH_GNTR"/>
    <property type="match status" value="1"/>
</dbReference>
<gene>
    <name evidence="7" type="primary">gntR</name>
    <name evidence="7" type="ORF">SOCE26_018640</name>
</gene>
<protein>
    <submittedName>
        <fullName evidence="7">GntR family transcriptional regulator</fullName>
    </submittedName>
</protein>
<sequence length="480" mass="50800">MSARGAGLHLLNRRQRGARPLHAQLYDRIRQAVLSGALSPGARLPSARAMALEAGVSRGTVDVAYARLSVEGFLVTRGAAGTFVTSALPIRPRGAPSAAPEPPRPGLHGRAALRPFQVGIPAVDVFPVATWSRLLGRHARRARAGDLARSDPCGDAALREAVAAHLAVSRGVVARAEQVMITGGYHGALGLLVRALARPGDRAWIEDPGYQRARAALELAGLRLAPVPVDAEGLDVARGVALAPRARFAVVTPSHQMPLGMALSLPRRLALLAWARGAGAWVVEDDYDGEFQRAAAPLPALKSLDEQGRVIYAGTFSKSMFPALRLGFLVVPDGAHDALARAADLLHPAPPLAVQRAVADFLGEGHFARHVRRMRALYAERHGALSRALEELASPHLRIEPGTGGLHVVTRLTGACHDGEVVERAGLLGLAPGALSSYQVRAAKRRIEGLLLGFAALPAARARKAVSRLAQAIEQARRQP</sequence>
<keyword evidence="4" id="KW-0238">DNA-binding</keyword>
<dbReference type="InterPro" id="IPR036388">
    <property type="entry name" value="WH-like_DNA-bd_sf"/>
</dbReference>
<accession>A0A2L0EMD0</accession>
<dbReference type="GO" id="GO:0003700">
    <property type="term" value="F:DNA-binding transcription factor activity"/>
    <property type="evidence" value="ECO:0007669"/>
    <property type="project" value="InterPro"/>
</dbReference>
<reference evidence="7 8" key="1">
    <citation type="submission" date="2015-09" db="EMBL/GenBank/DDBJ databases">
        <title>Sorangium comparison.</title>
        <authorList>
            <person name="Zaburannyi N."/>
            <person name="Bunk B."/>
            <person name="Overmann J."/>
            <person name="Mueller R."/>
        </authorList>
    </citation>
    <scope>NUCLEOTIDE SEQUENCE [LARGE SCALE GENOMIC DNA]</scope>
    <source>
        <strain evidence="7 8">So ce26</strain>
    </source>
</reference>
<dbReference type="RefSeq" id="WP_104978263.1">
    <property type="nucleotide sequence ID" value="NZ_CP012673.1"/>
</dbReference>
<dbReference type="Gene3D" id="3.40.640.10">
    <property type="entry name" value="Type I PLP-dependent aspartate aminotransferase-like (Major domain)"/>
    <property type="match status" value="1"/>
</dbReference>
<evidence type="ECO:0000313" key="7">
    <source>
        <dbReference type="EMBL" id="AUX40463.1"/>
    </source>
</evidence>
<evidence type="ECO:0000313" key="8">
    <source>
        <dbReference type="Proteomes" id="UP000238348"/>
    </source>
</evidence>
<evidence type="ECO:0000256" key="3">
    <source>
        <dbReference type="ARBA" id="ARBA00023015"/>
    </source>
</evidence>
<evidence type="ECO:0000256" key="5">
    <source>
        <dbReference type="ARBA" id="ARBA00023163"/>
    </source>
</evidence>
<dbReference type="AlphaFoldDB" id="A0A2L0EMD0"/>
<dbReference type="EMBL" id="CP012673">
    <property type="protein sequence ID" value="AUX40463.1"/>
    <property type="molecule type" value="Genomic_DNA"/>
</dbReference>
<keyword evidence="5" id="KW-0804">Transcription</keyword>
<feature type="domain" description="HTH gntR-type" evidence="6">
    <location>
        <begin position="19"/>
        <end position="87"/>
    </location>
</feature>
<dbReference type="CDD" id="cd00609">
    <property type="entry name" value="AAT_like"/>
    <property type="match status" value="1"/>
</dbReference>
<name>A0A2L0EMD0_SORCE</name>
<dbReference type="SUPFAM" id="SSF46785">
    <property type="entry name" value="Winged helix' DNA-binding domain"/>
    <property type="match status" value="1"/>
</dbReference>
<dbReference type="InterPro" id="IPR015424">
    <property type="entry name" value="PyrdxlP-dep_Trfase"/>
</dbReference>
<dbReference type="PANTHER" id="PTHR46577:SF1">
    <property type="entry name" value="HTH-TYPE TRANSCRIPTIONAL REGULATORY PROTEIN GABR"/>
    <property type="match status" value="1"/>
</dbReference>
<dbReference type="Gene3D" id="1.10.10.10">
    <property type="entry name" value="Winged helix-like DNA-binding domain superfamily/Winged helix DNA-binding domain"/>
    <property type="match status" value="1"/>
</dbReference>
<organism evidence="7 8">
    <name type="scientific">Sorangium cellulosum</name>
    <name type="common">Polyangium cellulosum</name>
    <dbReference type="NCBI Taxonomy" id="56"/>
    <lineage>
        <taxon>Bacteria</taxon>
        <taxon>Pseudomonadati</taxon>
        <taxon>Myxococcota</taxon>
        <taxon>Polyangia</taxon>
        <taxon>Polyangiales</taxon>
        <taxon>Polyangiaceae</taxon>
        <taxon>Sorangium</taxon>
    </lineage>
</organism>
<keyword evidence="3" id="KW-0805">Transcription regulation</keyword>
<evidence type="ECO:0000256" key="4">
    <source>
        <dbReference type="ARBA" id="ARBA00023125"/>
    </source>
</evidence>
<keyword evidence="2" id="KW-0663">Pyridoxal phosphate</keyword>
<dbReference type="GO" id="GO:0003677">
    <property type="term" value="F:DNA binding"/>
    <property type="evidence" value="ECO:0007669"/>
    <property type="project" value="UniProtKB-KW"/>
</dbReference>
<dbReference type="PANTHER" id="PTHR46577">
    <property type="entry name" value="HTH-TYPE TRANSCRIPTIONAL REGULATORY PROTEIN GABR"/>
    <property type="match status" value="1"/>
</dbReference>
<evidence type="ECO:0000259" key="6">
    <source>
        <dbReference type="PROSITE" id="PS50949"/>
    </source>
</evidence>
<dbReference type="PROSITE" id="PS50949">
    <property type="entry name" value="HTH_GNTR"/>
    <property type="match status" value="1"/>
</dbReference>
<dbReference type="GO" id="GO:0030170">
    <property type="term" value="F:pyridoxal phosphate binding"/>
    <property type="evidence" value="ECO:0007669"/>
    <property type="project" value="InterPro"/>
</dbReference>
<dbReference type="Proteomes" id="UP000238348">
    <property type="component" value="Chromosome"/>
</dbReference>
<dbReference type="InterPro" id="IPR036390">
    <property type="entry name" value="WH_DNA-bd_sf"/>
</dbReference>
<dbReference type="Pfam" id="PF00392">
    <property type="entry name" value="GntR"/>
    <property type="match status" value="1"/>
</dbReference>
<comment type="similarity">
    <text evidence="1">In the C-terminal section; belongs to the class-I pyridoxal-phosphate-dependent aminotransferase family.</text>
</comment>